<dbReference type="PANTHER" id="PTHR45436">
    <property type="entry name" value="SENSOR HISTIDINE KINASE YKOH"/>
    <property type="match status" value="1"/>
</dbReference>
<dbReference type="InterPro" id="IPR036890">
    <property type="entry name" value="HATPase_C_sf"/>
</dbReference>
<dbReference type="AlphaFoldDB" id="A0A938Y024"/>
<dbReference type="Gene3D" id="1.10.287.130">
    <property type="match status" value="1"/>
</dbReference>
<dbReference type="EMBL" id="JAERTX010000004">
    <property type="protein sequence ID" value="MBM9459391.1"/>
    <property type="molecule type" value="Genomic_DNA"/>
</dbReference>
<evidence type="ECO:0000256" key="10">
    <source>
        <dbReference type="ARBA" id="ARBA00023136"/>
    </source>
</evidence>
<dbReference type="InterPro" id="IPR003660">
    <property type="entry name" value="HAMP_dom"/>
</dbReference>
<proteinExistence type="predicted"/>
<dbReference type="InterPro" id="IPR004358">
    <property type="entry name" value="Sig_transdc_His_kin-like_C"/>
</dbReference>
<dbReference type="GO" id="GO:0005886">
    <property type="term" value="C:plasma membrane"/>
    <property type="evidence" value="ECO:0007669"/>
    <property type="project" value="UniProtKB-SubCell"/>
</dbReference>
<evidence type="ECO:0000256" key="3">
    <source>
        <dbReference type="ARBA" id="ARBA00012438"/>
    </source>
</evidence>
<comment type="caution">
    <text evidence="13">The sequence shown here is derived from an EMBL/GenBank/DDBJ whole genome shotgun (WGS) entry which is preliminary data.</text>
</comment>
<dbReference type="InterPro" id="IPR050428">
    <property type="entry name" value="TCS_sensor_his_kinase"/>
</dbReference>
<dbReference type="CDD" id="cd06225">
    <property type="entry name" value="HAMP"/>
    <property type="match status" value="1"/>
</dbReference>
<keyword evidence="14" id="KW-1185">Reference proteome</keyword>
<dbReference type="GO" id="GO:0000155">
    <property type="term" value="F:phosphorelay sensor kinase activity"/>
    <property type="evidence" value="ECO:0007669"/>
    <property type="project" value="InterPro"/>
</dbReference>
<keyword evidence="8" id="KW-1133">Transmembrane helix</keyword>
<evidence type="ECO:0000259" key="11">
    <source>
        <dbReference type="PROSITE" id="PS50109"/>
    </source>
</evidence>
<evidence type="ECO:0000256" key="2">
    <source>
        <dbReference type="ARBA" id="ARBA00004236"/>
    </source>
</evidence>
<name>A0A938Y024_9ACTN</name>
<dbReference type="SUPFAM" id="SSF55874">
    <property type="entry name" value="ATPase domain of HSP90 chaperone/DNA topoisomerase II/histidine kinase"/>
    <property type="match status" value="1"/>
</dbReference>
<dbReference type="SUPFAM" id="SSF47384">
    <property type="entry name" value="Homodimeric domain of signal transducing histidine kinase"/>
    <property type="match status" value="1"/>
</dbReference>
<dbReference type="Gene3D" id="6.10.340.10">
    <property type="match status" value="1"/>
</dbReference>
<dbReference type="InterPro" id="IPR036097">
    <property type="entry name" value="HisK_dim/P_sf"/>
</dbReference>
<dbReference type="Pfam" id="PF00512">
    <property type="entry name" value="HisKA"/>
    <property type="match status" value="1"/>
</dbReference>
<dbReference type="Proteomes" id="UP000663791">
    <property type="component" value="Unassembled WGS sequence"/>
</dbReference>
<feature type="domain" description="Histidine kinase" evidence="11">
    <location>
        <begin position="245"/>
        <end position="455"/>
    </location>
</feature>
<gene>
    <name evidence="13" type="ORF">JK386_05715</name>
</gene>
<organism evidence="13 14">
    <name type="scientific">Nocardioides faecalis</name>
    <dbReference type="NCBI Taxonomy" id="2803858"/>
    <lineage>
        <taxon>Bacteria</taxon>
        <taxon>Bacillati</taxon>
        <taxon>Actinomycetota</taxon>
        <taxon>Actinomycetes</taxon>
        <taxon>Propionibacteriales</taxon>
        <taxon>Nocardioidaceae</taxon>
        <taxon>Nocardioides</taxon>
    </lineage>
</organism>
<evidence type="ECO:0000256" key="1">
    <source>
        <dbReference type="ARBA" id="ARBA00000085"/>
    </source>
</evidence>
<dbReference type="InterPro" id="IPR003661">
    <property type="entry name" value="HisK_dim/P_dom"/>
</dbReference>
<evidence type="ECO:0000256" key="4">
    <source>
        <dbReference type="ARBA" id="ARBA00022553"/>
    </source>
</evidence>
<evidence type="ECO:0000256" key="5">
    <source>
        <dbReference type="ARBA" id="ARBA00022679"/>
    </source>
</evidence>
<reference evidence="13" key="1">
    <citation type="submission" date="2021-01" db="EMBL/GenBank/DDBJ databases">
        <title>Novel species in genus Nocardioides.</title>
        <authorList>
            <person name="Zhang G."/>
        </authorList>
    </citation>
    <scope>NUCLEOTIDE SEQUENCE</scope>
    <source>
        <strain evidence="13">Zg-536</strain>
    </source>
</reference>
<dbReference type="PROSITE" id="PS50885">
    <property type="entry name" value="HAMP"/>
    <property type="match status" value="1"/>
</dbReference>
<keyword evidence="7 13" id="KW-0418">Kinase</keyword>
<keyword evidence="6" id="KW-0812">Transmembrane</keyword>
<sequence>MSRLRRTRGLRASVLIAFGAGALLISLLMAASTYLAARHYIVEQRERSAVRQAFNGAGLVQAALQDPDRDVETVLEGLNISSRTTVYLRLDGTWHTVGPAPTGPDITDGVARAVADGDVALSWSSQTRPPSLVVGTPLPDIEAEYYEATPTEELATTLGTLRTTLAISAGGTTLAGVALGWFATRRMLHPLHQVADAASRIAEGDLDTRLQDNEDPDLAGLVRSFNTMVDAVAERIQADARFAANVSHELRTPVSTLTTSLGVVQRDPELSERSATAVGLMAAEVARLRQALEDLIALERLDARVPDADADADAEVVPVGDLVAHALRENQVDTSRVEILDEVAVRVDQPQIRRALSNLVRNAQTHGGGLHSVVVRRVGDEVEIHVRDRGPGIAAQDTARVFERFTRLGARGSGGGSGLGLSIVEGTALAHGGSVRYVDHHPRGADFVLTLPLSETQEPE</sequence>
<dbReference type="InterPro" id="IPR003594">
    <property type="entry name" value="HATPase_dom"/>
</dbReference>
<keyword evidence="9" id="KW-0902">Two-component regulatory system</keyword>
<dbReference type="PROSITE" id="PS50109">
    <property type="entry name" value="HIS_KIN"/>
    <property type="match status" value="1"/>
</dbReference>
<keyword evidence="5" id="KW-0808">Transferase</keyword>
<dbReference type="CDD" id="cd00082">
    <property type="entry name" value="HisKA"/>
    <property type="match status" value="1"/>
</dbReference>
<keyword evidence="4" id="KW-0597">Phosphoprotein</keyword>
<keyword evidence="10" id="KW-0472">Membrane</keyword>
<evidence type="ECO:0000313" key="14">
    <source>
        <dbReference type="Proteomes" id="UP000663791"/>
    </source>
</evidence>
<dbReference type="Pfam" id="PF00672">
    <property type="entry name" value="HAMP"/>
    <property type="match status" value="1"/>
</dbReference>
<comment type="catalytic activity">
    <reaction evidence="1">
        <text>ATP + protein L-histidine = ADP + protein N-phospho-L-histidine.</text>
        <dbReference type="EC" id="2.7.13.3"/>
    </reaction>
</comment>
<dbReference type="RefSeq" id="WP_205290682.1">
    <property type="nucleotide sequence ID" value="NZ_CP074406.1"/>
</dbReference>
<dbReference type="InterPro" id="IPR005467">
    <property type="entry name" value="His_kinase_dom"/>
</dbReference>
<dbReference type="CDD" id="cd00075">
    <property type="entry name" value="HATPase"/>
    <property type="match status" value="1"/>
</dbReference>
<dbReference type="SMART" id="SM00304">
    <property type="entry name" value="HAMP"/>
    <property type="match status" value="2"/>
</dbReference>
<dbReference type="SMART" id="SM00388">
    <property type="entry name" value="HisKA"/>
    <property type="match status" value="1"/>
</dbReference>
<evidence type="ECO:0000256" key="6">
    <source>
        <dbReference type="ARBA" id="ARBA00022692"/>
    </source>
</evidence>
<dbReference type="Gene3D" id="3.30.565.10">
    <property type="entry name" value="Histidine kinase-like ATPase, C-terminal domain"/>
    <property type="match status" value="1"/>
</dbReference>
<dbReference type="EC" id="2.7.13.3" evidence="3"/>
<evidence type="ECO:0000256" key="7">
    <source>
        <dbReference type="ARBA" id="ARBA00022777"/>
    </source>
</evidence>
<evidence type="ECO:0000313" key="13">
    <source>
        <dbReference type="EMBL" id="MBM9459391.1"/>
    </source>
</evidence>
<dbReference type="SMART" id="SM00387">
    <property type="entry name" value="HATPase_c"/>
    <property type="match status" value="1"/>
</dbReference>
<dbReference type="PRINTS" id="PR00344">
    <property type="entry name" value="BCTRLSENSOR"/>
</dbReference>
<evidence type="ECO:0000256" key="9">
    <source>
        <dbReference type="ARBA" id="ARBA00023012"/>
    </source>
</evidence>
<accession>A0A938Y024</accession>
<feature type="domain" description="HAMP" evidence="12">
    <location>
        <begin position="185"/>
        <end position="237"/>
    </location>
</feature>
<evidence type="ECO:0000259" key="12">
    <source>
        <dbReference type="PROSITE" id="PS50885"/>
    </source>
</evidence>
<comment type="subcellular location">
    <subcellularLocation>
        <location evidence="2">Cell membrane</location>
    </subcellularLocation>
</comment>
<dbReference type="SUPFAM" id="SSF158472">
    <property type="entry name" value="HAMP domain-like"/>
    <property type="match status" value="1"/>
</dbReference>
<protein>
    <recommendedName>
        <fullName evidence="3">histidine kinase</fullName>
        <ecNumber evidence="3">2.7.13.3</ecNumber>
    </recommendedName>
</protein>
<evidence type="ECO:0000256" key="8">
    <source>
        <dbReference type="ARBA" id="ARBA00022989"/>
    </source>
</evidence>
<dbReference type="PANTHER" id="PTHR45436:SF5">
    <property type="entry name" value="SENSOR HISTIDINE KINASE TRCS"/>
    <property type="match status" value="1"/>
</dbReference>
<dbReference type="Pfam" id="PF02518">
    <property type="entry name" value="HATPase_c"/>
    <property type="match status" value="1"/>
</dbReference>